<dbReference type="PhylomeDB" id="Q2JGI0"/>
<feature type="active site" description="Proton acceptor" evidence="2">
    <location>
        <position position="185"/>
    </location>
</feature>
<keyword evidence="5" id="KW-0032">Aminotransferase</keyword>
<dbReference type="CDD" id="cd00616">
    <property type="entry name" value="AHBA_syn"/>
    <property type="match status" value="1"/>
</dbReference>
<keyword evidence="5" id="KW-0808">Transferase</keyword>
<evidence type="ECO:0000256" key="2">
    <source>
        <dbReference type="PIRSR" id="PIRSR000390-1"/>
    </source>
</evidence>
<feature type="modified residue" description="N6-(pyridoxal phosphate)lysine" evidence="3">
    <location>
        <position position="185"/>
    </location>
</feature>
<gene>
    <name evidence="5" type="ordered locus">Francci3_0223</name>
</gene>
<dbReference type="KEGG" id="fra:Francci3_0223"/>
<dbReference type="Pfam" id="PF01041">
    <property type="entry name" value="DegT_DnrJ_EryC1"/>
    <property type="match status" value="1"/>
</dbReference>
<dbReference type="InterPro" id="IPR000653">
    <property type="entry name" value="DegT/StrS_aminotransferase"/>
</dbReference>
<reference evidence="5 6" key="1">
    <citation type="journal article" date="2007" name="Genome Res.">
        <title>Genome characteristics of facultatively symbiotic Frankia sp. strains reflect host range and host plant biogeography.</title>
        <authorList>
            <person name="Normand P."/>
            <person name="Lapierre P."/>
            <person name="Tisa L.S."/>
            <person name="Gogarten J.P."/>
            <person name="Alloisio N."/>
            <person name="Bagnarol E."/>
            <person name="Bassi C.A."/>
            <person name="Berry A.M."/>
            <person name="Bickhart D.M."/>
            <person name="Choisne N."/>
            <person name="Couloux A."/>
            <person name="Cournoyer B."/>
            <person name="Cruveiller S."/>
            <person name="Daubin V."/>
            <person name="Demange N."/>
            <person name="Francino M.P."/>
            <person name="Goltsman E."/>
            <person name="Huang Y."/>
            <person name="Kopp O.R."/>
            <person name="Labarre L."/>
            <person name="Lapidus A."/>
            <person name="Lavire C."/>
            <person name="Marechal J."/>
            <person name="Martinez M."/>
            <person name="Mastronunzio J.E."/>
            <person name="Mullin B.C."/>
            <person name="Niemann J."/>
            <person name="Pujic P."/>
            <person name="Rawnsley T."/>
            <person name="Rouy Z."/>
            <person name="Schenowitz C."/>
            <person name="Sellstedt A."/>
            <person name="Tavares F."/>
            <person name="Tomkins J.P."/>
            <person name="Vallenet D."/>
            <person name="Valverde C."/>
            <person name="Wall L.G."/>
            <person name="Wang Y."/>
            <person name="Medigue C."/>
            <person name="Benson D.R."/>
        </authorList>
    </citation>
    <scope>NUCLEOTIDE SEQUENCE [LARGE SCALE GENOMIC DNA]</scope>
    <source>
        <strain evidence="6">DSM 45818 / CECT 9043 / CcI3</strain>
    </source>
</reference>
<dbReference type="SUPFAM" id="SSF53383">
    <property type="entry name" value="PLP-dependent transferases"/>
    <property type="match status" value="1"/>
</dbReference>
<dbReference type="InterPro" id="IPR015421">
    <property type="entry name" value="PyrdxlP-dep_Trfase_major"/>
</dbReference>
<dbReference type="GO" id="GO:0030170">
    <property type="term" value="F:pyridoxal phosphate binding"/>
    <property type="evidence" value="ECO:0007669"/>
    <property type="project" value="TreeGrafter"/>
</dbReference>
<dbReference type="Gene3D" id="3.90.1150.10">
    <property type="entry name" value="Aspartate Aminotransferase, domain 1"/>
    <property type="match status" value="1"/>
</dbReference>
<dbReference type="Proteomes" id="UP000001937">
    <property type="component" value="Chromosome"/>
</dbReference>
<organism evidence="5 6">
    <name type="scientific">Frankia casuarinae (strain DSM 45818 / CECT 9043 / HFP020203 / CcI3)</name>
    <dbReference type="NCBI Taxonomy" id="106370"/>
    <lineage>
        <taxon>Bacteria</taxon>
        <taxon>Bacillati</taxon>
        <taxon>Actinomycetota</taxon>
        <taxon>Actinomycetes</taxon>
        <taxon>Frankiales</taxon>
        <taxon>Frankiaceae</taxon>
        <taxon>Frankia</taxon>
    </lineage>
</organism>
<dbReference type="InterPro" id="IPR015424">
    <property type="entry name" value="PyrdxlP-dep_Trfase"/>
</dbReference>
<dbReference type="OrthoDB" id="5342089at2"/>
<dbReference type="STRING" id="106370.Francci3_0223"/>
<dbReference type="HOGENOM" id="CLU_033332_0_1_11"/>
<dbReference type="AlphaFoldDB" id="Q2JGI0"/>
<dbReference type="InterPro" id="IPR015422">
    <property type="entry name" value="PyrdxlP-dep_Trfase_small"/>
</dbReference>
<proteinExistence type="inferred from homology"/>
<dbReference type="PIRSF" id="PIRSF000390">
    <property type="entry name" value="PLP_StrS"/>
    <property type="match status" value="1"/>
</dbReference>
<dbReference type="GO" id="GO:0008483">
    <property type="term" value="F:transaminase activity"/>
    <property type="evidence" value="ECO:0007669"/>
    <property type="project" value="UniProtKB-KW"/>
</dbReference>
<protein>
    <submittedName>
        <fullName evidence="5">DegT/DnrJ/EryC1/StrS aminotransferase</fullName>
    </submittedName>
</protein>
<comment type="cofactor">
    <cofactor evidence="1">
        <name>pyridoxal 5'-phosphate</name>
        <dbReference type="ChEBI" id="CHEBI:597326"/>
    </cofactor>
</comment>
<evidence type="ECO:0000256" key="4">
    <source>
        <dbReference type="RuleBase" id="RU004508"/>
    </source>
</evidence>
<name>Q2JGI0_FRACC</name>
<dbReference type="PANTHER" id="PTHR30244">
    <property type="entry name" value="TRANSAMINASE"/>
    <property type="match status" value="1"/>
</dbReference>
<keyword evidence="3 4" id="KW-0663">Pyridoxal phosphate</keyword>
<evidence type="ECO:0000256" key="3">
    <source>
        <dbReference type="PIRSR" id="PIRSR000390-2"/>
    </source>
</evidence>
<evidence type="ECO:0000313" key="5">
    <source>
        <dbReference type="EMBL" id="ABD09612.1"/>
    </source>
</evidence>
<evidence type="ECO:0000313" key="6">
    <source>
        <dbReference type="Proteomes" id="UP000001937"/>
    </source>
</evidence>
<dbReference type="EMBL" id="CP000249">
    <property type="protein sequence ID" value="ABD09612.1"/>
    <property type="molecule type" value="Genomic_DNA"/>
</dbReference>
<dbReference type="PANTHER" id="PTHR30244:SF34">
    <property type="entry name" value="DTDP-4-AMINO-4,6-DIDEOXYGALACTOSE TRANSAMINASE"/>
    <property type="match status" value="1"/>
</dbReference>
<evidence type="ECO:0000256" key="1">
    <source>
        <dbReference type="ARBA" id="ARBA00001933"/>
    </source>
</evidence>
<dbReference type="RefSeq" id="WP_011434692.1">
    <property type="nucleotide sequence ID" value="NC_007777.1"/>
</dbReference>
<dbReference type="GO" id="GO:0000271">
    <property type="term" value="P:polysaccharide biosynthetic process"/>
    <property type="evidence" value="ECO:0007669"/>
    <property type="project" value="TreeGrafter"/>
</dbReference>
<keyword evidence="6" id="KW-1185">Reference proteome</keyword>
<sequence>MHVPAARIVFSPEDRAEIASAATEILATGALTLGVHTAEFEAAFAAAHEAPFAVAVSSGTAALEIILRSHGVEGADVVVPTNTFAATAFAVLRAGAMPVFADVSSDTFALTARSVEAAVTPRTRAVVLVHIGGLIPPDVAELRAFCDDRGIALVEDAAHAHGSRHGDGHAGSFGIAGAFSFYPTKVITSGEGGMILTSDPAIHEAARIYRDQGKAGFLGNVHIKQGYAWRLSEIHAVTGRVHLRHLADFLATRAAVAARYDAALDTLGTVTRLQVPPDGLCNYYKYIVLPRPGIDRGRLKKELKERHGVSLSGEVYESPLHRQPVFGDYALRSLPVAEDICARHVCLPIHSDMTEAEADHVVASFAAALQSLSLDG</sequence>
<accession>Q2JGI0</accession>
<dbReference type="eggNOG" id="COG0399">
    <property type="taxonomic scope" value="Bacteria"/>
</dbReference>
<comment type="similarity">
    <text evidence="4">Belongs to the DegT/DnrJ/EryC1 family.</text>
</comment>
<dbReference type="Gene3D" id="3.40.640.10">
    <property type="entry name" value="Type I PLP-dependent aspartate aminotransferase-like (Major domain)"/>
    <property type="match status" value="1"/>
</dbReference>